<organism evidence="22 23">
    <name type="scientific">Leptospirillum ferrodiazotrophum</name>
    <dbReference type="NCBI Taxonomy" id="412449"/>
    <lineage>
        <taxon>Bacteria</taxon>
        <taxon>Pseudomonadati</taxon>
        <taxon>Nitrospirota</taxon>
        <taxon>Nitrospiria</taxon>
        <taxon>Nitrospirales</taxon>
        <taxon>Nitrospiraceae</taxon>
        <taxon>Leptospirillum</taxon>
    </lineage>
</organism>
<dbReference type="GO" id="GO:0046872">
    <property type="term" value="F:metal ion binding"/>
    <property type="evidence" value="ECO:0007669"/>
    <property type="project" value="UniProtKB-UniRule"/>
</dbReference>
<dbReference type="AlphaFoldDB" id="C6HYA6"/>
<dbReference type="EC" id="1.1.1.205" evidence="13 20"/>
<feature type="binding site" evidence="13">
    <location>
        <position position="469"/>
    </location>
    <ligand>
        <name>K(+)</name>
        <dbReference type="ChEBI" id="CHEBI:29103"/>
        <note>ligand shared between two tetrameric partners</note>
    </ligand>
</feature>
<feature type="binding site" evidence="13">
    <location>
        <position position="247"/>
    </location>
    <ligand>
        <name>NAD(+)</name>
        <dbReference type="ChEBI" id="CHEBI:57540"/>
    </ligand>
</feature>
<reference evidence="22 23" key="1">
    <citation type="journal article" date="2009" name="Appl. Environ. Microbiol.">
        <title>Community genomic and proteomic analyses of chemoautotrophic iron-oxidizing "Leptospirillum rubarum" (Group II) and "Leptospirillum ferrodiazotrophum" (Group III) bacteria in acid mine drainage biofilms.</title>
        <authorList>
            <person name="Goltsman D.S."/>
            <person name="Denef V.J."/>
            <person name="Singer S.W."/>
            <person name="VerBerkmoes N.C."/>
            <person name="Lefsrud M."/>
            <person name="Mueller R.S."/>
            <person name="Dick G.J."/>
            <person name="Sun C.L."/>
            <person name="Wheeler K.E."/>
            <person name="Zemla A."/>
            <person name="Baker B.J."/>
            <person name="Hauser L."/>
            <person name="Land M."/>
            <person name="Shah M.B."/>
            <person name="Thelen M.P."/>
            <person name="Hettich R.L."/>
            <person name="Banfield J.F."/>
        </authorList>
    </citation>
    <scope>NUCLEOTIDE SEQUENCE [LARGE SCALE GENOMIC DNA]</scope>
</reference>
<evidence type="ECO:0000256" key="12">
    <source>
        <dbReference type="ARBA" id="ARBA00048028"/>
    </source>
</evidence>
<comment type="subunit">
    <text evidence="3 13">Homotetramer.</text>
</comment>
<feature type="binding site" evidence="13">
    <location>
        <position position="467"/>
    </location>
    <ligand>
        <name>K(+)</name>
        <dbReference type="ChEBI" id="CHEBI:29103"/>
        <note>ligand shared between two tetrameric partners</note>
    </ligand>
</feature>
<dbReference type="SMART" id="SM01240">
    <property type="entry name" value="IMPDH"/>
    <property type="match status" value="1"/>
</dbReference>
<dbReference type="GO" id="GO:0003938">
    <property type="term" value="F:IMP dehydrogenase activity"/>
    <property type="evidence" value="ECO:0007669"/>
    <property type="project" value="UniProtKB-UniRule"/>
</dbReference>
<evidence type="ECO:0000256" key="17">
    <source>
        <dbReference type="PIRSR" id="PIRSR000130-4"/>
    </source>
</evidence>
<comment type="catalytic activity">
    <reaction evidence="12 13 20">
        <text>IMP + NAD(+) + H2O = XMP + NADH + H(+)</text>
        <dbReference type="Rhea" id="RHEA:11708"/>
        <dbReference type="ChEBI" id="CHEBI:15377"/>
        <dbReference type="ChEBI" id="CHEBI:15378"/>
        <dbReference type="ChEBI" id="CHEBI:57464"/>
        <dbReference type="ChEBI" id="CHEBI:57540"/>
        <dbReference type="ChEBI" id="CHEBI:57945"/>
        <dbReference type="ChEBI" id="CHEBI:58053"/>
        <dbReference type="EC" id="1.1.1.205"/>
    </reaction>
</comment>
<comment type="pathway">
    <text evidence="13 20">Purine metabolism; XMP biosynthesis via de novo pathway; XMP from IMP: step 1/1.</text>
</comment>
<evidence type="ECO:0000256" key="11">
    <source>
        <dbReference type="ARBA" id="ARBA00023122"/>
    </source>
</evidence>
<dbReference type="PANTHER" id="PTHR11911">
    <property type="entry name" value="INOSINE-5-MONOPHOSPHATE DEHYDROGENASE RELATED"/>
    <property type="match status" value="1"/>
</dbReference>
<evidence type="ECO:0000256" key="3">
    <source>
        <dbReference type="ARBA" id="ARBA00011881"/>
    </source>
</evidence>
<evidence type="ECO:0000256" key="7">
    <source>
        <dbReference type="ARBA" id="ARBA00022755"/>
    </source>
</evidence>
<feature type="binding site" evidence="13 15">
    <location>
        <begin position="360"/>
        <end position="361"/>
    </location>
    <ligand>
        <name>IMP</name>
        <dbReference type="ChEBI" id="CHEBI:58053"/>
    </ligand>
</feature>
<feature type="binding site" evidence="13 16">
    <location>
        <begin position="297"/>
        <end position="299"/>
    </location>
    <ligand>
        <name>NAD(+)</name>
        <dbReference type="ChEBI" id="CHEBI:57540"/>
    </ligand>
</feature>
<feature type="active site" description="Proton acceptor" evidence="13 14">
    <location>
        <position position="400"/>
    </location>
</feature>
<dbReference type="InterPro" id="IPR001093">
    <property type="entry name" value="IMP_DH_GMPRt"/>
</dbReference>
<dbReference type="GO" id="GO:0000166">
    <property type="term" value="F:nucleotide binding"/>
    <property type="evidence" value="ECO:0007669"/>
    <property type="project" value="UniProtKB-UniRule"/>
</dbReference>
<dbReference type="Gene3D" id="3.20.20.70">
    <property type="entry name" value="Aldolase class I"/>
    <property type="match status" value="1"/>
</dbReference>
<proteinExistence type="inferred from homology"/>
<feature type="binding site" evidence="13">
    <location>
        <position position="468"/>
    </location>
    <ligand>
        <name>K(+)</name>
        <dbReference type="ChEBI" id="CHEBI:29103"/>
        <note>ligand shared between two tetrameric partners</note>
    </ligand>
</feature>
<dbReference type="Pfam" id="PF00478">
    <property type="entry name" value="IMPDH"/>
    <property type="match status" value="1"/>
</dbReference>
<dbReference type="PANTHER" id="PTHR11911:SF111">
    <property type="entry name" value="INOSINE-5'-MONOPHOSPHATE DEHYDROGENASE"/>
    <property type="match status" value="1"/>
</dbReference>
<evidence type="ECO:0000256" key="6">
    <source>
        <dbReference type="ARBA" id="ARBA00022749"/>
    </source>
</evidence>
<dbReference type="GO" id="GO:0006177">
    <property type="term" value="P:GMP biosynthetic process"/>
    <property type="evidence" value="ECO:0007669"/>
    <property type="project" value="UniProtKB-UniRule"/>
</dbReference>
<feature type="active site" description="Thioimidate intermediate" evidence="13 14">
    <location>
        <position position="304"/>
    </location>
</feature>
<evidence type="ECO:0000256" key="5">
    <source>
        <dbReference type="ARBA" id="ARBA00022737"/>
    </source>
</evidence>
<evidence type="ECO:0000256" key="16">
    <source>
        <dbReference type="PIRSR" id="PIRSR000130-3"/>
    </source>
</evidence>
<feature type="binding site" evidence="13 15">
    <location>
        <begin position="384"/>
        <end position="388"/>
    </location>
    <ligand>
        <name>IMP</name>
        <dbReference type="ChEBI" id="CHEBI:58053"/>
    </ligand>
</feature>
<dbReference type="InterPro" id="IPR046342">
    <property type="entry name" value="CBS_dom_sf"/>
</dbReference>
<dbReference type="GO" id="GO:0006183">
    <property type="term" value="P:GTP biosynthetic process"/>
    <property type="evidence" value="ECO:0007669"/>
    <property type="project" value="TreeGrafter"/>
</dbReference>
<feature type="binding site" description="in other chain" evidence="13 17">
    <location>
        <position position="301"/>
    </location>
    <ligand>
        <name>K(+)</name>
        <dbReference type="ChEBI" id="CHEBI:29103"/>
        <note>ligand shared between two tetrameric partners</note>
    </ligand>
</feature>
<evidence type="ECO:0000256" key="8">
    <source>
        <dbReference type="ARBA" id="ARBA00022958"/>
    </source>
</evidence>
<evidence type="ECO:0000256" key="20">
    <source>
        <dbReference type="RuleBase" id="RU003928"/>
    </source>
</evidence>
<feature type="binding site" description="in other chain" evidence="13 17">
    <location>
        <position position="299"/>
    </location>
    <ligand>
        <name>K(+)</name>
        <dbReference type="ChEBI" id="CHEBI:29103"/>
        <note>ligand shared between two tetrameric partners</note>
    </ligand>
</feature>
<dbReference type="CDD" id="cd04601">
    <property type="entry name" value="CBS_pair_IMPDH"/>
    <property type="match status" value="1"/>
</dbReference>
<keyword evidence="7 13" id="KW-0658">Purine biosynthesis</keyword>
<keyword evidence="11 18" id="KW-0129">CBS domain</keyword>
<evidence type="ECO:0000313" key="22">
    <source>
        <dbReference type="EMBL" id="EES52457.1"/>
    </source>
</evidence>
<keyword evidence="9 13" id="KW-0560">Oxidoreductase</keyword>
<feature type="domain" description="CBS" evidence="21">
    <location>
        <begin position="153"/>
        <end position="211"/>
    </location>
</feature>
<feature type="binding site" evidence="13 15">
    <location>
        <begin position="337"/>
        <end position="339"/>
    </location>
    <ligand>
        <name>IMP</name>
        <dbReference type="ChEBI" id="CHEBI:58053"/>
    </ligand>
</feature>
<evidence type="ECO:0000313" key="23">
    <source>
        <dbReference type="Proteomes" id="UP000009374"/>
    </source>
</evidence>
<comment type="caution">
    <text evidence="13">Lacks conserved residue(s) required for the propagation of feature annotation.</text>
</comment>
<evidence type="ECO:0000259" key="21">
    <source>
        <dbReference type="PROSITE" id="PS51371"/>
    </source>
</evidence>
<protein>
    <recommendedName>
        <fullName evidence="13 20">Inosine-5'-monophosphate dehydrogenase</fullName>
        <shortName evidence="13">IMP dehydrogenase</shortName>
        <shortName evidence="13">IMPD</shortName>
        <shortName evidence="13">IMPDH</shortName>
        <ecNumber evidence="13 20">1.1.1.205</ecNumber>
    </recommendedName>
</protein>
<evidence type="ECO:0000256" key="13">
    <source>
        <dbReference type="HAMAP-Rule" id="MF_01964"/>
    </source>
</evidence>
<dbReference type="InterPro" id="IPR013785">
    <property type="entry name" value="Aldolase_TIM"/>
</dbReference>
<dbReference type="SUPFAM" id="SSF54631">
    <property type="entry name" value="CBS-domain pair"/>
    <property type="match status" value="1"/>
</dbReference>
<dbReference type="NCBIfam" id="TIGR01302">
    <property type="entry name" value="IMP_dehydrog"/>
    <property type="match status" value="1"/>
</dbReference>
<evidence type="ECO:0000256" key="15">
    <source>
        <dbReference type="PIRSR" id="PIRSR000130-2"/>
    </source>
</evidence>
<evidence type="ECO:0000256" key="2">
    <source>
        <dbReference type="ARBA" id="ARBA00005502"/>
    </source>
</evidence>
<keyword evidence="4 13" id="KW-0479">Metal-binding</keyword>
<dbReference type="FunFam" id="3.20.20.70:FF:000003">
    <property type="entry name" value="GMP reductase"/>
    <property type="match status" value="1"/>
</dbReference>
<evidence type="ECO:0000256" key="9">
    <source>
        <dbReference type="ARBA" id="ARBA00023002"/>
    </source>
</evidence>
<accession>C6HYA6</accession>
<keyword evidence="8 13" id="KW-0630">Potassium</keyword>
<dbReference type="EMBL" id="GG693877">
    <property type="protein sequence ID" value="EES52457.1"/>
    <property type="molecule type" value="Genomic_DNA"/>
</dbReference>
<dbReference type="HAMAP" id="MF_01964">
    <property type="entry name" value="IMPDH"/>
    <property type="match status" value="1"/>
</dbReference>
<keyword evidence="6 13" id="KW-0332">GMP biosynthesis</keyword>
<dbReference type="InterPro" id="IPR000644">
    <property type="entry name" value="CBS_dom"/>
</dbReference>
<feature type="binding site" evidence="16">
    <location>
        <begin position="247"/>
        <end position="249"/>
    </location>
    <ligand>
        <name>NAD(+)</name>
        <dbReference type="ChEBI" id="CHEBI:57540"/>
    </ligand>
</feature>
<evidence type="ECO:0000256" key="19">
    <source>
        <dbReference type="RuleBase" id="RU003927"/>
    </source>
</evidence>
<gene>
    <name evidence="13" type="primary">guaB</name>
    <name evidence="22" type="ORF">UBAL3_94170062</name>
</gene>
<name>C6HYA6_9BACT</name>
<dbReference type="Proteomes" id="UP000009374">
    <property type="component" value="Unassembled WGS sequence"/>
</dbReference>
<keyword evidence="23" id="KW-1185">Reference proteome</keyword>
<dbReference type="PROSITE" id="PS51371">
    <property type="entry name" value="CBS"/>
    <property type="match status" value="2"/>
</dbReference>
<feature type="binding site" description="in other chain" evidence="13 17">
    <location>
        <position position="304"/>
    </location>
    <ligand>
        <name>K(+)</name>
        <dbReference type="ChEBI" id="CHEBI:29103"/>
        <note>ligand shared between two tetrameric partners</note>
    </ligand>
</feature>
<comment type="function">
    <text evidence="13">Catalyzes the conversion of inosine 5'-phosphate (IMP) to xanthosine 5'-phosphate (XMP), the first committed and rate-limiting step in the de novo synthesis of guanine nucleotides, and therefore plays an important role in the regulation of cell growth.</text>
</comment>
<dbReference type="CDD" id="cd00381">
    <property type="entry name" value="IMPDH"/>
    <property type="match status" value="1"/>
</dbReference>
<keyword evidence="5" id="KW-0677">Repeat</keyword>
<evidence type="ECO:0000256" key="18">
    <source>
        <dbReference type="PROSITE-ProRule" id="PRU00703"/>
    </source>
</evidence>
<dbReference type="UniPathway" id="UPA00601">
    <property type="reaction ID" value="UER00295"/>
</dbReference>
<evidence type="ECO:0000256" key="14">
    <source>
        <dbReference type="PIRSR" id="PIRSR000130-1"/>
    </source>
</evidence>
<comment type="similarity">
    <text evidence="2 13 19">Belongs to the IMPDH/GMPR family.</text>
</comment>
<comment type="cofactor">
    <cofactor evidence="1 13">
        <name>K(+)</name>
        <dbReference type="ChEBI" id="CHEBI:29103"/>
    </cofactor>
</comment>
<feature type="domain" description="CBS" evidence="21">
    <location>
        <begin position="94"/>
        <end position="149"/>
    </location>
</feature>
<dbReference type="InterPro" id="IPR005990">
    <property type="entry name" value="IMP_DH"/>
</dbReference>
<dbReference type="SUPFAM" id="SSF51412">
    <property type="entry name" value="Inosine monophosphate dehydrogenase (IMPDH)"/>
    <property type="match status" value="1"/>
</dbReference>
<evidence type="ECO:0000256" key="1">
    <source>
        <dbReference type="ARBA" id="ARBA00001958"/>
    </source>
</evidence>
<dbReference type="PIRSF" id="PIRSF000130">
    <property type="entry name" value="IMPDH"/>
    <property type="match status" value="1"/>
</dbReference>
<dbReference type="PROSITE" id="PS00487">
    <property type="entry name" value="IMP_DH_GMP_RED"/>
    <property type="match status" value="1"/>
</dbReference>
<dbReference type="InterPro" id="IPR015875">
    <property type="entry name" value="IMP_DH/GMP_Rdtase_CS"/>
</dbReference>
<dbReference type="Pfam" id="PF00571">
    <property type="entry name" value="CBS"/>
    <property type="match status" value="2"/>
</dbReference>
<feature type="binding site" evidence="13 15">
    <location>
        <position position="413"/>
    </location>
    <ligand>
        <name>IMP</name>
        <dbReference type="ChEBI" id="CHEBI:58053"/>
    </ligand>
</feature>
<evidence type="ECO:0000256" key="4">
    <source>
        <dbReference type="ARBA" id="ARBA00022723"/>
    </source>
</evidence>
<feature type="binding site" evidence="13 15">
    <location>
        <position position="302"/>
    </location>
    <ligand>
        <name>IMP</name>
        <dbReference type="ChEBI" id="CHEBI:58053"/>
    </ligand>
</feature>
<evidence type="ECO:0000256" key="10">
    <source>
        <dbReference type="ARBA" id="ARBA00023027"/>
    </source>
</evidence>
<sequence length="489" mass="52615">MLSHDLPMGLTFDDVILVPRFSDFLPADTDTSIVLQEGIRLNIPVLSAAMDTVTEARLAIALAREGGMGVIHRALSPEDQAHEVDKVKKSEAGMITDPITIDPDETVGRALEIMQTYRISGIPVVKDKKLKGIVTNRDLRFETIHTRKVSEVMTSKNLITAPVGTTLDAAKRLFQEHHIEKLPVVNDKNELDGLITIKDIEKKIKYPNSAKDARGRLLVAAAIGVGEPAIERARHLAKAQVDMLVIDTAHGHSTGVLQMIREVRKNHPTIPVMAGNIATGDAAEALIKAGANLLKVGVGPGSICTTRIIAGAGVPQLTAISDVWQVAKKSGVPVIADGGIKFSGDMVKALAAGASAVMLGSLLAGTEESPGETVLFQGRSYKTYRGMGSIGAMERGGGDRYNQPSGSRKWVPEGIEGRVPHKGRLSDMIYQLSGGLRSGMGYCGCRTVKELQENAKFVRISPAGLRESHVHDVIITKEAPNYRREWDDA</sequence>
<keyword evidence="10 13" id="KW-0520">NAD</keyword>
<comment type="activity regulation">
    <text evidence="13">Mycophenolic acid (MPA) is a non-competitive inhibitor that prevents formation of the closed enzyme conformation by binding to the same site as the amobile flap. In contrast, mizoribine monophosphate (MZP) is a competitive inhibitor that induces the closed conformation. MPA is a potent inhibitor of mammalian IMPDHs but a poor inhibitor of the bacterial enzymes. MZP is a more potent inhibitor of bacterial IMPDH.</text>
</comment>
<dbReference type="SMART" id="SM00116">
    <property type="entry name" value="CBS"/>
    <property type="match status" value="2"/>
</dbReference>